<dbReference type="EMBL" id="MN739437">
    <property type="protein sequence ID" value="QHT04732.1"/>
    <property type="molecule type" value="Genomic_DNA"/>
</dbReference>
<sequence length="161" mass="18958">MSFICLHLQPDDPRNGMPSDRVYEIFFFGDERDPLSIAREHLCKYRDMEAMESLMQDLETKVTVNSAKDGSVLADKDAVVRPVFPSYLTNREYEKKTLQQLVPENTEEYHFETVDDKSENFIRYYEKRFGKNFVGLTVYSTKNHIYEGKLMEQDTFILSKN</sequence>
<accession>A0A6C0CKP9</accession>
<dbReference type="AlphaFoldDB" id="A0A6C0CKP9"/>
<organism evidence="1">
    <name type="scientific">viral metagenome</name>
    <dbReference type="NCBI Taxonomy" id="1070528"/>
    <lineage>
        <taxon>unclassified sequences</taxon>
        <taxon>metagenomes</taxon>
        <taxon>organismal metagenomes</taxon>
    </lineage>
</organism>
<reference evidence="1" key="1">
    <citation type="journal article" date="2020" name="Nature">
        <title>Giant virus diversity and host interactions through global metagenomics.</title>
        <authorList>
            <person name="Schulz F."/>
            <person name="Roux S."/>
            <person name="Paez-Espino D."/>
            <person name="Jungbluth S."/>
            <person name="Walsh D.A."/>
            <person name="Denef V.J."/>
            <person name="McMahon K.D."/>
            <person name="Konstantinidis K.T."/>
            <person name="Eloe-Fadrosh E.A."/>
            <person name="Kyrpides N.C."/>
            <person name="Woyke T."/>
        </authorList>
    </citation>
    <scope>NUCLEOTIDE SEQUENCE</scope>
    <source>
        <strain evidence="1">GVMAG-M-3300021343-4</strain>
    </source>
</reference>
<name>A0A6C0CKP9_9ZZZZ</name>
<protein>
    <submittedName>
        <fullName evidence="1">Uncharacterized protein</fullName>
    </submittedName>
</protein>
<proteinExistence type="predicted"/>
<evidence type="ECO:0000313" key="1">
    <source>
        <dbReference type="EMBL" id="QHT04732.1"/>
    </source>
</evidence>